<dbReference type="GO" id="GO:0005524">
    <property type="term" value="F:ATP binding"/>
    <property type="evidence" value="ECO:0007669"/>
    <property type="project" value="UniProtKB-KW"/>
</dbReference>
<keyword evidence="2" id="KW-0067">ATP-binding</keyword>
<dbReference type="GO" id="GO:0006400">
    <property type="term" value="P:tRNA modification"/>
    <property type="evidence" value="ECO:0007669"/>
    <property type="project" value="UniProtKB-UniRule"/>
</dbReference>
<name>A0A9D1SV51_9FIRM</name>
<dbReference type="AlphaFoldDB" id="A0A9D1SV51"/>
<feature type="binding site" evidence="2">
    <location>
        <position position="162"/>
    </location>
    <ligand>
        <name>ATP</name>
        <dbReference type="ChEBI" id="CHEBI:30616"/>
    </ligand>
</feature>
<dbReference type="GO" id="GO:0016879">
    <property type="term" value="F:ligase activity, forming carbon-nitrogen bonds"/>
    <property type="evidence" value="ECO:0007669"/>
    <property type="project" value="UniProtKB-UniRule"/>
</dbReference>
<reference evidence="3" key="1">
    <citation type="submission" date="2020-10" db="EMBL/GenBank/DDBJ databases">
        <authorList>
            <person name="Gilroy R."/>
        </authorList>
    </citation>
    <scope>NUCLEOTIDE SEQUENCE</scope>
    <source>
        <strain evidence="3">ChiSjej4B22-8349</strain>
    </source>
</reference>
<evidence type="ECO:0000313" key="3">
    <source>
        <dbReference type="EMBL" id="HIU96490.1"/>
    </source>
</evidence>
<protein>
    <recommendedName>
        <fullName evidence="2">tRNA(Met) cytidine acetate ligase</fullName>
        <ecNumber evidence="2">6.3.4.-</ecNumber>
    </recommendedName>
</protein>
<keyword evidence="2" id="KW-0436">Ligase</keyword>
<dbReference type="HAMAP" id="MF_01539">
    <property type="entry name" value="TmcAL"/>
    <property type="match status" value="1"/>
</dbReference>
<feature type="binding site" evidence="2">
    <location>
        <begin position="7"/>
        <end position="20"/>
    </location>
    <ligand>
        <name>ATP</name>
        <dbReference type="ChEBI" id="CHEBI:30616"/>
    </ligand>
</feature>
<keyword evidence="1 2" id="KW-0819">tRNA processing</keyword>
<dbReference type="EMBL" id="DVOB01000155">
    <property type="protein sequence ID" value="HIU96490.1"/>
    <property type="molecule type" value="Genomic_DNA"/>
</dbReference>
<evidence type="ECO:0000313" key="4">
    <source>
        <dbReference type="Proteomes" id="UP000824130"/>
    </source>
</evidence>
<dbReference type="Gene3D" id="3.40.50.620">
    <property type="entry name" value="HUPs"/>
    <property type="match status" value="1"/>
</dbReference>
<evidence type="ECO:0000256" key="2">
    <source>
        <dbReference type="HAMAP-Rule" id="MF_01539"/>
    </source>
</evidence>
<dbReference type="InterPro" id="IPR008513">
    <property type="entry name" value="tRNA(Met)_cyd_acetate_ligase"/>
</dbReference>
<organism evidence="3 4">
    <name type="scientific">Candidatus Allocopromorpha excrementipullorum</name>
    <dbReference type="NCBI Taxonomy" id="2840743"/>
    <lineage>
        <taxon>Bacteria</taxon>
        <taxon>Bacillati</taxon>
        <taxon>Bacillota</taxon>
        <taxon>Clostridia</taxon>
        <taxon>Eubacteriales</taxon>
        <taxon>Eubacteriaceae</taxon>
        <taxon>Eubacteriaceae incertae sedis</taxon>
        <taxon>Candidatus Allocopromorpha</taxon>
    </lineage>
</organism>
<comment type="function">
    <text evidence="2">Catalyzes the formation of N(4)-acetylcytidine (ac(4)C) at the wobble position of elongator tRNA(Met), using acetate and ATP as substrates. First activates an acetate ion to form acetyladenylate (Ac-AMP) and then transfers the acetyl group to tRNA to form ac(4)C34.</text>
</comment>
<sequence>MKVLGITAEYNPFHNGHGYHLRRSVEQTGADRVVVVMSGDFTQRGEAAVMDKWTRSRLAVENGADLVLELPFVFACSRGSIFASGAVDILKGAGVTDIAFGSETGQLEQLEELVTALDQRSREIDELRALEMKRGDSFVRAYRQAVARVIGEKTAALMDKPNNILAMEYLRRIRYWRGQGTTIQAHAVRRFGSGYGDVNRKEGFAGASALRKMMMAGDRELVADYVPDNVVSDLWAAEDPRRAEERAFLLLQSELMRNSAGQLAEIYCMGEGLENKMKKEIVRAGSMEEFVSSIVSRRYTEATVRRLVIYILMGMKVYEPPRQIYGRVLAAGEKGRALLSQLKKDGAVSMPVITNINKERELWSPVADTLKYDLLAADMYNVLKGRDLYQFSDRVMGPAML</sequence>
<dbReference type="NCBIfam" id="NF010191">
    <property type="entry name" value="PRK13670.1"/>
    <property type="match status" value="1"/>
</dbReference>
<gene>
    <name evidence="2" type="primary">tmcAL</name>
    <name evidence="3" type="ORF">IAD25_07295</name>
</gene>
<dbReference type="GO" id="GO:0005737">
    <property type="term" value="C:cytoplasm"/>
    <property type="evidence" value="ECO:0007669"/>
    <property type="project" value="UniProtKB-SubCell"/>
</dbReference>
<proteinExistence type="inferred from homology"/>
<dbReference type="EC" id="6.3.4.-" evidence="2"/>
<dbReference type="GO" id="GO:0000049">
    <property type="term" value="F:tRNA binding"/>
    <property type="evidence" value="ECO:0007669"/>
    <property type="project" value="UniProtKB-KW"/>
</dbReference>
<comment type="caution">
    <text evidence="2">Lacks conserved residue(s) required for the propagation of feature annotation.</text>
</comment>
<keyword evidence="2" id="KW-0820">tRNA-binding</keyword>
<dbReference type="SUPFAM" id="SSF52374">
    <property type="entry name" value="Nucleotidylyl transferase"/>
    <property type="match status" value="1"/>
</dbReference>
<keyword evidence="2" id="KW-0547">Nucleotide-binding</keyword>
<dbReference type="Pfam" id="PF05636">
    <property type="entry name" value="HIGH_NTase1"/>
    <property type="match status" value="1"/>
</dbReference>
<keyword evidence="2" id="KW-0694">RNA-binding</keyword>
<comment type="subcellular location">
    <subcellularLocation>
        <location evidence="2">Cytoplasm</location>
    </subcellularLocation>
</comment>
<evidence type="ECO:0000256" key="1">
    <source>
        <dbReference type="ARBA" id="ARBA00022694"/>
    </source>
</evidence>
<dbReference type="Proteomes" id="UP000824130">
    <property type="component" value="Unassembled WGS sequence"/>
</dbReference>
<accession>A0A9D1SV51</accession>
<feature type="binding site" evidence="2">
    <location>
        <position position="190"/>
    </location>
    <ligand>
        <name>ATP</name>
        <dbReference type="ChEBI" id="CHEBI:30616"/>
    </ligand>
</feature>
<feature type="binding site" evidence="2">
    <location>
        <position position="101"/>
    </location>
    <ligand>
        <name>ATP</name>
        <dbReference type="ChEBI" id="CHEBI:30616"/>
    </ligand>
</feature>
<dbReference type="InterPro" id="IPR014729">
    <property type="entry name" value="Rossmann-like_a/b/a_fold"/>
</dbReference>
<comment type="similarity">
    <text evidence="2">Belongs to the TmcAL family.</text>
</comment>
<comment type="catalytic activity">
    <reaction evidence="2">
        <text>cytidine(34) in elongator tRNA(Met) + acetate + ATP = N(4)-acetylcytidine(34) in elongator tRNA(Met) + AMP + diphosphate</text>
        <dbReference type="Rhea" id="RHEA:58144"/>
        <dbReference type="Rhea" id="RHEA-COMP:10693"/>
        <dbReference type="Rhea" id="RHEA-COMP:10694"/>
        <dbReference type="ChEBI" id="CHEBI:30089"/>
        <dbReference type="ChEBI" id="CHEBI:30616"/>
        <dbReference type="ChEBI" id="CHEBI:33019"/>
        <dbReference type="ChEBI" id="CHEBI:74900"/>
        <dbReference type="ChEBI" id="CHEBI:82748"/>
        <dbReference type="ChEBI" id="CHEBI:456215"/>
    </reaction>
</comment>
<dbReference type="PANTHER" id="PTHR37825">
    <property type="entry name" value="TRNA(MET) CYTIDINE ACETATE LIGASE"/>
    <property type="match status" value="1"/>
</dbReference>
<comment type="caution">
    <text evidence="3">The sequence shown here is derived from an EMBL/GenBank/DDBJ whole genome shotgun (WGS) entry which is preliminary data.</text>
</comment>
<keyword evidence="2" id="KW-0963">Cytoplasm</keyword>
<dbReference type="PANTHER" id="PTHR37825:SF1">
    <property type="entry name" value="TRNA(MET) CYTIDINE ACETATE LIGASE"/>
    <property type="match status" value="1"/>
</dbReference>
<reference evidence="3" key="2">
    <citation type="journal article" date="2021" name="PeerJ">
        <title>Extensive microbial diversity within the chicken gut microbiome revealed by metagenomics and culture.</title>
        <authorList>
            <person name="Gilroy R."/>
            <person name="Ravi A."/>
            <person name="Getino M."/>
            <person name="Pursley I."/>
            <person name="Horton D.L."/>
            <person name="Alikhan N.F."/>
            <person name="Baker D."/>
            <person name="Gharbi K."/>
            <person name="Hall N."/>
            <person name="Watson M."/>
            <person name="Adriaenssens E.M."/>
            <person name="Foster-Nyarko E."/>
            <person name="Jarju S."/>
            <person name="Secka A."/>
            <person name="Antonio M."/>
            <person name="Oren A."/>
            <person name="Chaudhuri R.R."/>
            <person name="La Ragione R."/>
            <person name="Hildebrand F."/>
            <person name="Pallen M.J."/>
        </authorList>
    </citation>
    <scope>NUCLEOTIDE SEQUENCE</scope>
    <source>
        <strain evidence="3">ChiSjej4B22-8349</strain>
    </source>
</reference>